<feature type="region of interest" description="Disordered" evidence="2">
    <location>
        <begin position="240"/>
        <end position="295"/>
    </location>
</feature>
<dbReference type="EMBL" id="CP111013">
    <property type="protein sequence ID" value="WAQ96496.1"/>
    <property type="molecule type" value="Genomic_DNA"/>
</dbReference>
<keyword evidence="4" id="KW-1185">Reference proteome</keyword>
<evidence type="ECO:0000256" key="2">
    <source>
        <dbReference type="SAM" id="MobiDB-lite"/>
    </source>
</evidence>
<dbReference type="Proteomes" id="UP001164746">
    <property type="component" value="Chromosome 2"/>
</dbReference>
<feature type="coiled-coil region" evidence="1">
    <location>
        <begin position="126"/>
        <end position="233"/>
    </location>
</feature>
<feature type="coiled-coil region" evidence="1">
    <location>
        <begin position="38"/>
        <end position="83"/>
    </location>
</feature>
<keyword evidence="1" id="KW-0175">Coiled coil</keyword>
<name>A0ABY7DFP7_MYAAR</name>
<evidence type="ECO:0000313" key="3">
    <source>
        <dbReference type="EMBL" id="WAQ96496.1"/>
    </source>
</evidence>
<evidence type="ECO:0000313" key="4">
    <source>
        <dbReference type="Proteomes" id="UP001164746"/>
    </source>
</evidence>
<sequence length="295" mass="33843">MEYETMSIQPEFAETDISFADEETDSSFAIVGSRIPLHEASEHIMTKLIKEKRQLKKEIQDLKAELNRKAEENRDKERNLERSFGIATLEKQIQSNQIDILVKANTELEDSLSNAYQELRGTRLYLERSQQTVANLEKRVVDLQRNLNEYKPSSPISKEREEVERMGEDIKLVKSEMISLLAKPLMRLPDKMSEMKDLMKSLKERADVAELHREEERKQKEEMGAQLEDMRSDLKQIVNMMAGGGGYPKHSTAATRTVPSQKQVQSKQRKKNTSTPRGAPDTPGGTAKVQNHWKS</sequence>
<reference evidence="3" key="1">
    <citation type="submission" date="2022-11" db="EMBL/GenBank/DDBJ databases">
        <title>Centuries of genome instability and evolution in soft-shell clam transmissible cancer (bioRxiv).</title>
        <authorList>
            <person name="Hart S.F.M."/>
            <person name="Yonemitsu M.A."/>
            <person name="Giersch R.M."/>
            <person name="Beal B.F."/>
            <person name="Arriagada G."/>
            <person name="Davis B.W."/>
            <person name="Ostrander E.A."/>
            <person name="Goff S.P."/>
            <person name="Metzger M.J."/>
        </authorList>
    </citation>
    <scope>NUCLEOTIDE SEQUENCE</scope>
    <source>
        <strain evidence="3">MELC-2E11</strain>
        <tissue evidence="3">Siphon/mantle</tissue>
    </source>
</reference>
<proteinExistence type="predicted"/>
<accession>A0ABY7DFP7</accession>
<evidence type="ECO:0000256" key="1">
    <source>
        <dbReference type="SAM" id="Coils"/>
    </source>
</evidence>
<gene>
    <name evidence="3" type="ORF">MAR_029186</name>
</gene>
<organism evidence="3 4">
    <name type="scientific">Mya arenaria</name>
    <name type="common">Soft-shell clam</name>
    <dbReference type="NCBI Taxonomy" id="6604"/>
    <lineage>
        <taxon>Eukaryota</taxon>
        <taxon>Metazoa</taxon>
        <taxon>Spiralia</taxon>
        <taxon>Lophotrochozoa</taxon>
        <taxon>Mollusca</taxon>
        <taxon>Bivalvia</taxon>
        <taxon>Autobranchia</taxon>
        <taxon>Heteroconchia</taxon>
        <taxon>Euheterodonta</taxon>
        <taxon>Imparidentia</taxon>
        <taxon>Neoheterodontei</taxon>
        <taxon>Myida</taxon>
        <taxon>Myoidea</taxon>
        <taxon>Myidae</taxon>
        <taxon>Mya</taxon>
    </lineage>
</organism>
<protein>
    <submittedName>
        <fullName evidence="3">Uncharacterized protein</fullName>
    </submittedName>
</protein>